<feature type="compositionally biased region" description="Polar residues" evidence="1">
    <location>
        <begin position="229"/>
        <end position="246"/>
    </location>
</feature>
<feature type="compositionally biased region" description="Polar residues" evidence="1">
    <location>
        <begin position="124"/>
        <end position="139"/>
    </location>
</feature>
<feature type="region of interest" description="Disordered" evidence="1">
    <location>
        <begin position="187"/>
        <end position="212"/>
    </location>
</feature>
<evidence type="ECO:0000313" key="3">
    <source>
        <dbReference type="EMBL" id="KHJ31681.1"/>
    </source>
</evidence>
<reference evidence="3 4" key="1">
    <citation type="journal article" date="2014" name="BMC Genomics">
        <title>Adaptive genomic structural variation in the grape powdery mildew pathogen, Erysiphe necator.</title>
        <authorList>
            <person name="Jones L."/>
            <person name="Riaz S."/>
            <person name="Morales-Cruz A."/>
            <person name="Amrine K.C."/>
            <person name="McGuire B."/>
            <person name="Gubler W.D."/>
            <person name="Walker M.A."/>
            <person name="Cantu D."/>
        </authorList>
    </citation>
    <scope>NUCLEOTIDE SEQUENCE [LARGE SCALE GENOMIC DNA]</scope>
    <source>
        <strain evidence="4">c</strain>
    </source>
</reference>
<feature type="domain" description="C2H2-type" evidence="2">
    <location>
        <begin position="375"/>
        <end position="398"/>
    </location>
</feature>
<feature type="region of interest" description="Disordered" evidence="1">
    <location>
        <begin position="424"/>
        <end position="443"/>
    </location>
</feature>
<dbReference type="AlphaFoldDB" id="A0A0B1P431"/>
<feature type="region of interest" description="Disordered" evidence="1">
    <location>
        <begin position="124"/>
        <end position="145"/>
    </location>
</feature>
<dbReference type="PROSITE" id="PS00028">
    <property type="entry name" value="ZINC_FINGER_C2H2_1"/>
    <property type="match status" value="1"/>
</dbReference>
<dbReference type="EMBL" id="JNVN01002676">
    <property type="protein sequence ID" value="KHJ31681.1"/>
    <property type="molecule type" value="Genomic_DNA"/>
</dbReference>
<feature type="region of interest" description="Disordered" evidence="1">
    <location>
        <begin position="338"/>
        <end position="357"/>
    </location>
</feature>
<feature type="region of interest" description="Disordered" evidence="1">
    <location>
        <begin position="1"/>
        <end position="89"/>
    </location>
</feature>
<proteinExistence type="predicted"/>
<keyword evidence="4" id="KW-1185">Reference proteome</keyword>
<comment type="caution">
    <text evidence="3">The sequence shown here is derived from an EMBL/GenBank/DDBJ whole genome shotgun (WGS) entry which is preliminary data.</text>
</comment>
<feature type="compositionally biased region" description="Polar residues" evidence="1">
    <location>
        <begin position="253"/>
        <end position="285"/>
    </location>
</feature>
<dbReference type="STRING" id="52586.A0A0B1P431"/>
<dbReference type="HOGENOM" id="CLU_460189_0_0_1"/>
<evidence type="ECO:0000259" key="2">
    <source>
        <dbReference type="PROSITE" id="PS00028"/>
    </source>
</evidence>
<name>A0A0B1P431_UNCNE</name>
<dbReference type="Proteomes" id="UP000030854">
    <property type="component" value="Unassembled WGS sequence"/>
</dbReference>
<sequence length="593" mass="67096">MLPRISRKESTNNLLLKPQTNGNFTDEGQSTRDSFHSHSIASNEDVDGPSFDKTGLSREIPHGQIPPELNRRRAQSFARPPSKARRVTSYRQTKLCVELPSKYHTPKSLSIPEQRNGCFVNISSSKKSSPTMGYNSSQKKPSEKVVNLEKTKNNRTSQLQLNKIQSLDSINLGKSLSIDRNIFGSSVDSQRATPSPNHLTAFHDGSKAEGSISISKMSKLKNHQELNPKTHSSGSDSEDPLTSSLPVNRFRSKTPSLSQFPQKLAFSPNSSSKIQPDSQTKQKSALLSATKNYTCKTPTLSKNQQQEKYDPIVIDLLSSPEAEQPSEVIEPSATVHLRTRKKKIKPHEIKKSKKQKARIHQEVPVPIPVYYPFKCEWEGCRAELMNMEILRKHVYVAHGKKFQDRSRRCLWGRCGQAWKDSYIKDGTTTSPDSNDMATNPGPIYSTRRDWKEHMEESHLIPFSWHMGDGPCGSRLAKPSTVWHQPYLFFADGRQTTPSVASQPIEEGIVHKLNARRFHWQQGGPFGEILVPISQLHKPDLLPSHINASGDPDTMDEEEADQEVIDDFDQTMKFRNVYTKKRKQDEEEFIPSDF</sequence>
<accession>A0A0B1P431</accession>
<evidence type="ECO:0000313" key="4">
    <source>
        <dbReference type="Proteomes" id="UP000030854"/>
    </source>
</evidence>
<gene>
    <name evidence="3" type="ORF">EV44_g1324</name>
</gene>
<organism evidence="3 4">
    <name type="scientific">Uncinula necator</name>
    <name type="common">Grape powdery mildew</name>
    <dbReference type="NCBI Taxonomy" id="52586"/>
    <lineage>
        <taxon>Eukaryota</taxon>
        <taxon>Fungi</taxon>
        <taxon>Dikarya</taxon>
        <taxon>Ascomycota</taxon>
        <taxon>Pezizomycotina</taxon>
        <taxon>Leotiomycetes</taxon>
        <taxon>Erysiphales</taxon>
        <taxon>Erysiphaceae</taxon>
        <taxon>Erysiphe</taxon>
    </lineage>
</organism>
<evidence type="ECO:0000256" key="1">
    <source>
        <dbReference type="SAM" id="MobiDB-lite"/>
    </source>
</evidence>
<protein>
    <submittedName>
        <fullName evidence="3">Putative c2h2 finger domain-containing protein</fullName>
    </submittedName>
</protein>
<feature type="compositionally biased region" description="Basic and acidic residues" evidence="1">
    <location>
        <begin position="1"/>
        <end position="10"/>
    </location>
</feature>
<feature type="compositionally biased region" description="Polar residues" evidence="1">
    <location>
        <begin position="426"/>
        <end position="437"/>
    </location>
</feature>
<feature type="compositionally biased region" description="Polar residues" evidence="1">
    <location>
        <begin position="187"/>
        <end position="198"/>
    </location>
</feature>
<dbReference type="InterPro" id="IPR013087">
    <property type="entry name" value="Znf_C2H2_type"/>
</dbReference>
<feature type="compositionally biased region" description="Polar residues" evidence="1">
    <location>
        <begin position="11"/>
        <end position="28"/>
    </location>
</feature>
<feature type="region of interest" description="Disordered" evidence="1">
    <location>
        <begin position="224"/>
        <end position="285"/>
    </location>
</feature>